<dbReference type="Pfam" id="PF20219">
    <property type="entry name" value="DUF6579"/>
    <property type="match status" value="1"/>
</dbReference>
<keyword evidence="1" id="KW-0472">Membrane</keyword>
<keyword evidence="1" id="KW-1133">Transmembrane helix</keyword>
<dbReference type="GeneID" id="37077173"/>
<reference evidence="2 3" key="1">
    <citation type="submission" date="2016-12" db="EMBL/GenBank/DDBJ databases">
        <title>The genomes of Aspergillus section Nigri reveals drivers in fungal speciation.</title>
        <authorList>
            <consortium name="DOE Joint Genome Institute"/>
            <person name="Vesth T.C."/>
            <person name="Nybo J."/>
            <person name="Theobald S."/>
            <person name="Brandl J."/>
            <person name="Frisvad J.C."/>
            <person name="Nielsen K.F."/>
            <person name="Lyhne E.K."/>
            <person name="Kogle M.E."/>
            <person name="Kuo A."/>
            <person name="Riley R."/>
            <person name="Clum A."/>
            <person name="Nolan M."/>
            <person name="Lipzen A."/>
            <person name="Salamov A."/>
            <person name="Henrissat B."/>
            <person name="Wiebenga A."/>
            <person name="De Vries R.P."/>
            <person name="Grigoriev I.V."/>
            <person name="Mortensen U.H."/>
            <person name="Andersen M.R."/>
            <person name="Baker S.E."/>
        </authorList>
    </citation>
    <scope>NUCLEOTIDE SEQUENCE [LARGE SCALE GENOMIC DNA]</scope>
    <source>
        <strain evidence="2 3">JOP 1030-1</strain>
    </source>
</reference>
<dbReference type="OrthoDB" id="3852249at2759"/>
<dbReference type="InterPro" id="IPR046486">
    <property type="entry name" value="DUF6579"/>
</dbReference>
<feature type="transmembrane region" description="Helical" evidence="1">
    <location>
        <begin position="150"/>
        <end position="171"/>
    </location>
</feature>
<dbReference type="Proteomes" id="UP000248349">
    <property type="component" value="Unassembled WGS sequence"/>
</dbReference>
<evidence type="ECO:0000313" key="2">
    <source>
        <dbReference type="EMBL" id="PYH41311.1"/>
    </source>
</evidence>
<dbReference type="RefSeq" id="XP_025427293.1">
    <property type="nucleotide sequence ID" value="XM_025575945.1"/>
</dbReference>
<gene>
    <name evidence="2" type="ORF">BP01DRAFT_360574</name>
</gene>
<dbReference type="STRING" id="1450539.A0A318Z1Z8"/>
<dbReference type="EMBL" id="KZ821266">
    <property type="protein sequence ID" value="PYH41311.1"/>
    <property type="molecule type" value="Genomic_DNA"/>
</dbReference>
<evidence type="ECO:0000256" key="1">
    <source>
        <dbReference type="SAM" id="Phobius"/>
    </source>
</evidence>
<keyword evidence="3" id="KW-1185">Reference proteome</keyword>
<protein>
    <submittedName>
        <fullName evidence="2">Uncharacterized protein</fullName>
    </submittedName>
</protein>
<proteinExistence type="predicted"/>
<organism evidence="2 3">
    <name type="scientific">Aspergillus saccharolyticus JOP 1030-1</name>
    <dbReference type="NCBI Taxonomy" id="1450539"/>
    <lineage>
        <taxon>Eukaryota</taxon>
        <taxon>Fungi</taxon>
        <taxon>Dikarya</taxon>
        <taxon>Ascomycota</taxon>
        <taxon>Pezizomycotina</taxon>
        <taxon>Eurotiomycetes</taxon>
        <taxon>Eurotiomycetidae</taxon>
        <taxon>Eurotiales</taxon>
        <taxon>Aspergillaceae</taxon>
        <taxon>Aspergillus</taxon>
        <taxon>Aspergillus subgen. Circumdati</taxon>
    </lineage>
</organism>
<keyword evidence="1" id="KW-0812">Transmembrane</keyword>
<accession>A0A318Z1Z8</accession>
<dbReference type="AlphaFoldDB" id="A0A318Z1Z8"/>
<evidence type="ECO:0000313" key="3">
    <source>
        <dbReference type="Proteomes" id="UP000248349"/>
    </source>
</evidence>
<sequence length="175" mass="19808">MCMALSRTSSESTPGLRTDAVHYFYVWHFDTDWYQYFEDANLQSPLGPEFGGYGHDLVALCLRMRTDRETLIETTDYGRTAIFHLLVPAYEGTVISAPFVFHEGLMPLTITGQRHGGVDRVWFNLRRQPRDLRLEFVSILEREEKSIEKIGLVGLVACWFGVAGCAVAMGACPPR</sequence>
<name>A0A318Z1Z8_9EURO</name>